<dbReference type="AlphaFoldDB" id="A0A8J8SLE9"/>
<organism evidence="3 4">
    <name type="scientific">Falsirhodobacter algicola</name>
    <dbReference type="NCBI Taxonomy" id="2692330"/>
    <lineage>
        <taxon>Bacteria</taxon>
        <taxon>Pseudomonadati</taxon>
        <taxon>Pseudomonadota</taxon>
        <taxon>Alphaproteobacteria</taxon>
        <taxon>Rhodobacterales</taxon>
        <taxon>Paracoccaceae</taxon>
        <taxon>Falsirhodobacter</taxon>
    </lineage>
</organism>
<dbReference type="Gene3D" id="3.40.50.720">
    <property type="entry name" value="NAD(P)-binding Rossmann-like Domain"/>
    <property type="match status" value="1"/>
</dbReference>
<dbReference type="PANTHER" id="PTHR43708">
    <property type="entry name" value="CONSERVED EXPRESSED OXIDOREDUCTASE (EUROFUNG)"/>
    <property type="match status" value="1"/>
</dbReference>
<name>A0A8J8SLE9_9RHOB</name>
<dbReference type="EMBL" id="CP047289">
    <property type="protein sequence ID" value="QUS36296.1"/>
    <property type="molecule type" value="Genomic_DNA"/>
</dbReference>
<proteinExistence type="predicted"/>
<dbReference type="Pfam" id="PF22725">
    <property type="entry name" value="GFO_IDH_MocA_C3"/>
    <property type="match status" value="1"/>
</dbReference>
<dbReference type="PANTHER" id="PTHR43708:SF3">
    <property type="entry name" value="OXIDOREDUCTASE"/>
    <property type="match status" value="1"/>
</dbReference>
<keyword evidence="4" id="KW-1185">Reference proteome</keyword>
<dbReference type="GO" id="GO:0000166">
    <property type="term" value="F:nucleotide binding"/>
    <property type="evidence" value="ECO:0007669"/>
    <property type="project" value="InterPro"/>
</dbReference>
<dbReference type="SUPFAM" id="SSF51735">
    <property type="entry name" value="NAD(P)-binding Rossmann-fold domains"/>
    <property type="match status" value="1"/>
</dbReference>
<reference evidence="3" key="1">
    <citation type="submission" date="2020-01" db="EMBL/GenBank/DDBJ databases">
        <authorList>
            <person name="Yang Y."/>
            <person name="Kwon Y.M."/>
        </authorList>
    </citation>
    <scope>NUCLEOTIDE SEQUENCE</scope>
    <source>
        <strain evidence="3">PG104</strain>
    </source>
</reference>
<evidence type="ECO:0000259" key="2">
    <source>
        <dbReference type="Pfam" id="PF22725"/>
    </source>
</evidence>
<feature type="domain" description="GFO/IDH/MocA-like oxidoreductase" evidence="2">
    <location>
        <begin position="140"/>
        <end position="268"/>
    </location>
</feature>
<dbReference type="KEGG" id="fap:GR316_08450"/>
<accession>A0A8J8SLE9</accession>
<sequence>MRQLRLGMVGGGEGAFIGAVHRIAARIDGRFSLLAGALSSDPARARSSADALGLARSYGSFEEMARAEAAHPEGIEAVAIVTPNHMHYPIARAFLENGIHVICDKPLTATLAQAEELAEVAAASEALFVLTHTYAGYPMIREARRLVREGAIGKVRLVHAEYVQDWLAKAGTSRQAEWRADPARSGAGGAIADIGSHAAHLVRYVSHLPIESVSAELSTFVPGRLVDDNAQVLMRLGNARGMLWATQVASGYENDIRLRVIGDAGSLEWRHADPNRLRFGGLGAPETILTRGGAGFQGAARVPAGHPEGYLEAFASIYSDAADAILAGKMPKHLPGIQDGVDGMRFIEACIGSSRANGVWTQV</sequence>
<dbReference type="InterPro" id="IPR055170">
    <property type="entry name" value="GFO_IDH_MocA-like_dom"/>
</dbReference>
<dbReference type="InterPro" id="IPR051317">
    <property type="entry name" value="Gfo/Idh/MocA_oxidoreduct"/>
</dbReference>
<dbReference type="InterPro" id="IPR036291">
    <property type="entry name" value="NAD(P)-bd_dom_sf"/>
</dbReference>
<evidence type="ECO:0000313" key="4">
    <source>
        <dbReference type="Proteomes" id="UP000679284"/>
    </source>
</evidence>
<feature type="domain" description="Gfo/Idh/MocA-like oxidoreductase N-terminal" evidence="1">
    <location>
        <begin position="5"/>
        <end position="129"/>
    </location>
</feature>
<evidence type="ECO:0000313" key="3">
    <source>
        <dbReference type="EMBL" id="QUS36296.1"/>
    </source>
</evidence>
<dbReference type="Pfam" id="PF01408">
    <property type="entry name" value="GFO_IDH_MocA"/>
    <property type="match status" value="1"/>
</dbReference>
<dbReference type="SUPFAM" id="SSF55347">
    <property type="entry name" value="Glyceraldehyde-3-phosphate dehydrogenase-like, C-terminal domain"/>
    <property type="match status" value="1"/>
</dbReference>
<dbReference type="Gene3D" id="3.30.360.10">
    <property type="entry name" value="Dihydrodipicolinate Reductase, domain 2"/>
    <property type="match status" value="1"/>
</dbReference>
<dbReference type="InterPro" id="IPR000683">
    <property type="entry name" value="Gfo/Idh/MocA-like_OxRdtase_N"/>
</dbReference>
<evidence type="ECO:0000259" key="1">
    <source>
        <dbReference type="Pfam" id="PF01408"/>
    </source>
</evidence>
<dbReference type="RefSeq" id="WP_249218744.1">
    <property type="nucleotide sequence ID" value="NZ_CP047289.1"/>
</dbReference>
<protein>
    <submittedName>
        <fullName evidence="3">Gfo/Idh/MocA family oxidoreductase</fullName>
    </submittedName>
</protein>
<gene>
    <name evidence="3" type="ORF">GR316_08450</name>
</gene>
<dbReference type="Proteomes" id="UP000679284">
    <property type="component" value="Chromosome"/>
</dbReference>